<evidence type="ECO:0000256" key="1">
    <source>
        <dbReference type="ARBA" id="ARBA00009986"/>
    </source>
</evidence>
<dbReference type="PROSITE" id="PS00687">
    <property type="entry name" value="ALDEHYDE_DEHYDR_GLU"/>
    <property type="match status" value="1"/>
</dbReference>
<proteinExistence type="inferred from homology"/>
<evidence type="ECO:0000313" key="6">
    <source>
        <dbReference type="EMBL" id="GAO45854.1"/>
    </source>
</evidence>
<protein>
    <recommendedName>
        <fullName evidence="5">Aldehyde dehydrogenase domain-containing protein</fullName>
    </recommendedName>
</protein>
<dbReference type="InterPro" id="IPR015590">
    <property type="entry name" value="Aldehyde_DH_dom"/>
</dbReference>
<dbReference type="OMA" id="VRHVMIK"/>
<dbReference type="FunFam" id="3.40.605.10:FF:000001">
    <property type="entry name" value="Aldehyde dehydrogenase 1"/>
    <property type="match status" value="1"/>
</dbReference>
<evidence type="ECO:0000256" key="2">
    <source>
        <dbReference type="ARBA" id="ARBA00023002"/>
    </source>
</evidence>
<comment type="caution">
    <text evidence="6">The sequence shown here is derived from an EMBL/GenBank/DDBJ whole genome shotgun (WGS) entry which is preliminary data.</text>
</comment>
<keyword evidence="2 4" id="KW-0560">Oxidoreductase</keyword>
<dbReference type="Gene3D" id="3.40.309.10">
    <property type="entry name" value="Aldehyde Dehydrogenase, Chain A, domain 2"/>
    <property type="match status" value="1"/>
</dbReference>
<organism evidence="6 7">
    <name type="scientific">Saitoella complicata (strain BCRC 22490 / CBS 7301 / JCM 7358 / NBRC 10748 / NRRL Y-17804)</name>
    <dbReference type="NCBI Taxonomy" id="698492"/>
    <lineage>
        <taxon>Eukaryota</taxon>
        <taxon>Fungi</taxon>
        <taxon>Dikarya</taxon>
        <taxon>Ascomycota</taxon>
        <taxon>Taphrinomycotina</taxon>
        <taxon>Taphrinomycotina incertae sedis</taxon>
        <taxon>Saitoella</taxon>
    </lineage>
</organism>
<evidence type="ECO:0000256" key="4">
    <source>
        <dbReference type="RuleBase" id="RU003345"/>
    </source>
</evidence>
<reference evidence="6 7" key="2">
    <citation type="journal article" date="2014" name="J. Gen. Appl. Microbiol.">
        <title>The early diverging ascomycetous budding yeast Saitoella complicata has three histone deacetylases belonging to the Clr6, Hos2, and Rpd3 lineages.</title>
        <authorList>
            <person name="Nishida H."/>
            <person name="Matsumoto T."/>
            <person name="Kondo S."/>
            <person name="Hamamoto M."/>
            <person name="Yoshikawa H."/>
        </authorList>
    </citation>
    <scope>NUCLEOTIDE SEQUENCE [LARGE SCALE GENOMIC DNA]</scope>
    <source>
        <strain evidence="6 7">NRRL Y-17804</strain>
    </source>
</reference>
<dbReference type="OrthoDB" id="310895at2759"/>
<accession>A0A0E9N7N8</accession>
<dbReference type="InterPro" id="IPR016161">
    <property type="entry name" value="Ald_DH/histidinol_DH"/>
</dbReference>
<dbReference type="EMBL" id="BACD03000001">
    <property type="protein sequence ID" value="GAO45854.1"/>
    <property type="molecule type" value="Genomic_DNA"/>
</dbReference>
<evidence type="ECO:0000259" key="5">
    <source>
        <dbReference type="Pfam" id="PF00171"/>
    </source>
</evidence>
<feature type="active site" evidence="3">
    <location>
        <position position="286"/>
    </location>
</feature>
<feature type="domain" description="Aldehyde dehydrogenase" evidence="5">
    <location>
        <begin position="57"/>
        <end position="514"/>
    </location>
</feature>
<evidence type="ECO:0000313" key="7">
    <source>
        <dbReference type="Proteomes" id="UP000033140"/>
    </source>
</evidence>
<dbReference type="AlphaFoldDB" id="A0A0E9N7N8"/>
<dbReference type="PANTHER" id="PTHR11699">
    <property type="entry name" value="ALDEHYDE DEHYDROGENASE-RELATED"/>
    <property type="match status" value="1"/>
</dbReference>
<gene>
    <name evidence="6" type="ORF">G7K_0102-t1</name>
</gene>
<dbReference type="GO" id="GO:0016620">
    <property type="term" value="F:oxidoreductase activity, acting on the aldehyde or oxo group of donors, NAD or NADP as acceptor"/>
    <property type="evidence" value="ECO:0007669"/>
    <property type="project" value="InterPro"/>
</dbReference>
<comment type="similarity">
    <text evidence="1 4">Belongs to the aldehyde dehydrogenase family.</text>
</comment>
<dbReference type="InterPro" id="IPR016163">
    <property type="entry name" value="Ald_DH_C"/>
</dbReference>
<keyword evidence="7" id="KW-1185">Reference proteome</keyword>
<dbReference type="PROSITE" id="PS00070">
    <property type="entry name" value="ALDEHYDE_DEHYDR_CYS"/>
    <property type="match status" value="1"/>
</dbReference>
<dbReference type="Gene3D" id="3.40.605.10">
    <property type="entry name" value="Aldehyde Dehydrogenase, Chain A, domain 1"/>
    <property type="match status" value="1"/>
</dbReference>
<dbReference type="SUPFAM" id="SSF53720">
    <property type="entry name" value="ALDH-like"/>
    <property type="match status" value="1"/>
</dbReference>
<evidence type="ECO:0000256" key="3">
    <source>
        <dbReference type="PROSITE-ProRule" id="PRU10007"/>
    </source>
</evidence>
<dbReference type="InterPro" id="IPR029510">
    <property type="entry name" value="Ald_DH_CS_GLU"/>
</dbReference>
<dbReference type="InterPro" id="IPR016160">
    <property type="entry name" value="Ald_DH_CS_CYS"/>
</dbReference>
<dbReference type="FunFam" id="3.40.309.10:FF:000012">
    <property type="entry name" value="Betaine aldehyde dehydrogenase"/>
    <property type="match status" value="1"/>
</dbReference>
<dbReference type="RefSeq" id="XP_019025507.1">
    <property type="nucleotide sequence ID" value="XM_019170089.1"/>
</dbReference>
<reference evidence="6 7" key="1">
    <citation type="journal article" date="2011" name="J. Gen. Appl. Microbiol.">
        <title>Draft genome sequencing of the enigmatic yeast Saitoella complicata.</title>
        <authorList>
            <person name="Nishida H."/>
            <person name="Hamamoto M."/>
            <person name="Sugiyama J."/>
        </authorList>
    </citation>
    <scope>NUCLEOTIDE SEQUENCE [LARGE SCALE GENOMIC DNA]</scope>
    <source>
        <strain evidence="6 7">NRRL Y-17804</strain>
    </source>
</reference>
<dbReference type="Proteomes" id="UP000033140">
    <property type="component" value="Unassembled WGS sequence"/>
</dbReference>
<dbReference type="InterPro" id="IPR016162">
    <property type="entry name" value="Ald_DH_N"/>
</dbReference>
<reference evidence="6 7" key="3">
    <citation type="journal article" date="2015" name="Genome Announc.">
        <title>Draft Genome Sequence of the Archiascomycetous Yeast Saitoella complicata.</title>
        <authorList>
            <person name="Yamauchi K."/>
            <person name="Kondo S."/>
            <person name="Hamamoto M."/>
            <person name="Takahashi Y."/>
            <person name="Ogura Y."/>
            <person name="Hayashi T."/>
            <person name="Nishida H."/>
        </authorList>
    </citation>
    <scope>NUCLEOTIDE SEQUENCE [LARGE SCALE GENOMIC DNA]</scope>
    <source>
        <strain evidence="6 7">NRRL Y-17804</strain>
    </source>
</reference>
<dbReference type="Pfam" id="PF00171">
    <property type="entry name" value="Aldedh"/>
    <property type="match status" value="1"/>
</dbReference>
<sequence>MFCSASRALIAIGSRSALLSRRFYHVTLTLPIEKEYNQPVTSFINNEHVKRSDKPVRAAKDPSTTLEICEVSSAFQEEVDKAVIAAQAALAPGSEWTTMSPAERGRRLYRLADAMEANKETLCAIEAWNAGKPRHIVERDDFADAVGACRYFAGMADKINGRTMDFGNGKWGYTIVEPIGVCGLILPFNFPLSTLFWYLAPALAYGNALLVKPSEHTPLSALYLTHFIKELFPPGVINILPGGSETGACIASHPSIDKVAFTGSSATGRRILDLTAASNMKSTSLELGGKSPLVVCEDADIETAVEWAHGNIFYNAGQVCSATSRLLVHRNVAGRFIEAFVARTKAHKVGSVWEDDTFQGPINNADQYEKVKRHVRQALDEGAKCILGGIPLENHGDSPPGWFIAPTIFTDVTPTMSIFREEIFGPIASITTFTTLPEAIELANNTSYTLGAAIFTKDMGCAQEFTRRVRAGQVWVNSAGDSEHGIGFGGRGGMSGWGKALGEEGGHEWGVVKSLHIRVV</sequence>
<name>A0A0E9N7N8_SAICN</name>
<dbReference type="STRING" id="698492.A0A0E9N7N8"/>